<dbReference type="RefSeq" id="WP_308133509.1">
    <property type="nucleotide sequence ID" value="NZ_CP133197.1"/>
</dbReference>
<dbReference type="AlphaFoldDB" id="A0AA51MRN8"/>
<keyword evidence="3" id="KW-1185">Reference proteome</keyword>
<dbReference type="EMBL" id="CP133217">
    <property type="protein sequence ID" value="WML88830.1"/>
    <property type="molecule type" value="Genomic_DNA"/>
</dbReference>
<evidence type="ECO:0000313" key="2">
    <source>
        <dbReference type="EMBL" id="WML88830.1"/>
    </source>
</evidence>
<reference evidence="2 3" key="1">
    <citation type="submission" date="2023-08" db="EMBL/GenBank/DDBJ databases">
        <title>New molecular markers tilS and rpoB for phylogenetic and monitoring studies of the genus Thiothrix biodiversity.</title>
        <authorList>
            <person name="Ravin N.V."/>
            <person name="Smolyakov D."/>
            <person name="Markov N.D."/>
            <person name="Beletsky A.V."/>
            <person name="Mardanov A.V."/>
            <person name="Rudenko T.S."/>
            <person name="Grabovich M.Y."/>
        </authorList>
    </citation>
    <scope>NUCLEOTIDE SEQUENCE</scope>
    <source>
        <strain evidence="2">DNT52</strain>
        <strain evidence="1 3">H33</strain>
    </source>
</reference>
<dbReference type="NCBIfam" id="NF045776">
    <property type="entry name" value="TumA"/>
    <property type="match status" value="1"/>
</dbReference>
<organism evidence="2">
    <name type="scientific">Thiothrix subterranea</name>
    <dbReference type="NCBI Taxonomy" id="2735563"/>
    <lineage>
        <taxon>Bacteria</taxon>
        <taxon>Pseudomonadati</taxon>
        <taxon>Pseudomonadota</taxon>
        <taxon>Gammaproteobacteria</taxon>
        <taxon>Thiotrichales</taxon>
        <taxon>Thiotrichaceae</taxon>
        <taxon>Thiothrix</taxon>
    </lineage>
</organism>
<proteinExistence type="predicted"/>
<gene>
    <name evidence="1" type="ORF">RCC75_02140</name>
    <name evidence="2" type="ORF">RCG00_10705</name>
</gene>
<dbReference type="Proteomes" id="UP001229862">
    <property type="component" value="Chromosome"/>
</dbReference>
<name>A0AA51MRN8_9GAMM</name>
<accession>A0AA51MRN8</accession>
<protein>
    <submittedName>
        <fullName evidence="2">Uncharacterized protein</fullName>
    </submittedName>
</protein>
<evidence type="ECO:0000313" key="1">
    <source>
        <dbReference type="EMBL" id="MDQ5767308.1"/>
    </source>
</evidence>
<dbReference type="InterPro" id="IPR054794">
    <property type="entry name" value="TumA"/>
</dbReference>
<dbReference type="EMBL" id="JAVFKN010000002">
    <property type="protein sequence ID" value="MDQ5767308.1"/>
    <property type="molecule type" value="Genomic_DNA"/>
</dbReference>
<evidence type="ECO:0000313" key="3">
    <source>
        <dbReference type="Proteomes" id="UP001223336"/>
    </source>
</evidence>
<sequence length="82" mass="9772">MRKQRIVFTSPLDALVAVSKRLSLYENQQRMDSESFIDRYRKGQLADDATFVEWSNDYQHYVALRQQLPFSERCQCLDVPLR</sequence>
<dbReference type="Proteomes" id="UP001223336">
    <property type="component" value="Unassembled WGS sequence"/>
</dbReference>